<dbReference type="NCBIfam" id="NF040521">
    <property type="entry name" value="C45_proenzyme"/>
    <property type="match status" value="1"/>
</dbReference>
<dbReference type="Proteomes" id="UP000285146">
    <property type="component" value="Unassembled WGS sequence"/>
</dbReference>
<dbReference type="InterPro" id="IPR047794">
    <property type="entry name" value="C45_proenzyme-like"/>
</dbReference>
<evidence type="ECO:0000313" key="2">
    <source>
        <dbReference type="EMBL" id="ROV98466.1"/>
    </source>
</evidence>
<organism evidence="2 3">
    <name type="scientific">Cytospora leucostoma</name>
    <dbReference type="NCBI Taxonomy" id="1230097"/>
    <lineage>
        <taxon>Eukaryota</taxon>
        <taxon>Fungi</taxon>
        <taxon>Dikarya</taxon>
        <taxon>Ascomycota</taxon>
        <taxon>Pezizomycotina</taxon>
        <taxon>Sordariomycetes</taxon>
        <taxon>Sordariomycetidae</taxon>
        <taxon>Diaporthales</taxon>
        <taxon>Cytosporaceae</taxon>
        <taxon>Cytospora</taxon>
    </lineage>
</organism>
<proteinExistence type="predicted"/>
<protein>
    <recommendedName>
        <fullName evidence="1">Peptidase C45 hydrolase domain-containing protein</fullName>
    </recommendedName>
</protein>
<dbReference type="InterPro" id="IPR047801">
    <property type="entry name" value="Peptidase_C45"/>
</dbReference>
<dbReference type="PANTHER" id="PTHR34180:SF1">
    <property type="entry name" value="BETA-ALANYL-DOPAMINE_CARCININE HYDROLASE"/>
    <property type="match status" value="1"/>
</dbReference>
<dbReference type="OrthoDB" id="189997at2759"/>
<accession>A0A423W575</accession>
<evidence type="ECO:0000259" key="1">
    <source>
        <dbReference type="Pfam" id="PF03417"/>
    </source>
</evidence>
<dbReference type="Pfam" id="PF03417">
    <property type="entry name" value="AAT"/>
    <property type="match status" value="1"/>
</dbReference>
<sequence length="359" mass="38982">MPEIRCSGSPREIGYTHGSAAKAQVEGSIAFYSNLFQERCSMDWAAVRSEASRYVQPLEQISPRYLEEIRGLADGAGVGFLDILALNVRTEITFGLFSDPGDANRQAPDDIPSDGCTALGFVDDSESWIAQTWDWQPAQGPNLIICHISQPGTDIPDISMVTEAGIIGKIGFNSAGVGTCLNAIRARGVDRTKLPVHFALRTVLESSSRKEAIGKLVALGVAGSGHILVGDGLGASGLECTVLGIKEIVMENKRVYHTNHLILDHPRVEELPMWADSTARLARIQQLANVAIKASGQDLKTVINMFKDEQGYPSSINRKKEGESGSQTLFTIIMNLSKKRAFIRFGRPSETGEEVHLAF</sequence>
<gene>
    <name evidence="2" type="ORF">VPNG_08548</name>
</gene>
<comment type="caution">
    <text evidence="2">The sequence shown here is derived from an EMBL/GenBank/DDBJ whole genome shotgun (WGS) entry which is preliminary data.</text>
</comment>
<keyword evidence="3" id="KW-1185">Reference proteome</keyword>
<name>A0A423W575_9PEZI</name>
<dbReference type="AlphaFoldDB" id="A0A423W575"/>
<dbReference type="PANTHER" id="PTHR34180">
    <property type="entry name" value="PEPTIDASE C45"/>
    <property type="match status" value="1"/>
</dbReference>
<feature type="domain" description="Peptidase C45 hydrolase" evidence="1">
    <location>
        <begin position="125"/>
        <end position="349"/>
    </location>
</feature>
<dbReference type="Gene3D" id="3.60.60.10">
    <property type="entry name" value="Penicillin V Acylase, Chain A"/>
    <property type="match status" value="1"/>
</dbReference>
<dbReference type="InParanoid" id="A0A423W575"/>
<dbReference type="STRING" id="1230097.A0A423W575"/>
<dbReference type="EMBL" id="LKEB01000061">
    <property type="protein sequence ID" value="ROV98466.1"/>
    <property type="molecule type" value="Genomic_DNA"/>
</dbReference>
<evidence type="ECO:0000313" key="3">
    <source>
        <dbReference type="Proteomes" id="UP000285146"/>
    </source>
</evidence>
<dbReference type="InterPro" id="IPR005079">
    <property type="entry name" value="Peptidase_C45_hydrolase"/>
</dbReference>
<dbReference type="Gene3D" id="1.10.10.2120">
    <property type="match status" value="1"/>
</dbReference>
<reference evidence="2 3" key="1">
    <citation type="submission" date="2015-09" db="EMBL/GenBank/DDBJ databases">
        <title>Host preference determinants of Valsa canker pathogens revealed by comparative genomics.</title>
        <authorList>
            <person name="Yin Z."/>
            <person name="Huang L."/>
        </authorList>
    </citation>
    <scope>NUCLEOTIDE SEQUENCE [LARGE SCALE GENOMIC DNA]</scope>
    <source>
        <strain evidence="2 3">SXYLt</strain>
    </source>
</reference>